<dbReference type="Proteomes" id="UP001177023">
    <property type="component" value="Unassembled WGS sequence"/>
</dbReference>
<proteinExistence type="predicted"/>
<evidence type="ECO:0000313" key="3">
    <source>
        <dbReference type="Proteomes" id="UP001177023"/>
    </source>
</evidence>
<protein>
    <recommendedName>
        <fullName evidence="1">C-type lectin domain-containing protein</fullName>
    </recommendedName>
</protein>
<dbReference type="EMBL" id="CATQJA010002436">
    <property type="protein sequence ID" value="CAJ0570665.1"/>
    <property type="molecule type" value="Genomic_DNA"/>
</dbReference>
<dbReference type="PROSITE" id="PS50041">
    <property type="entry name" value="C_TYPE_LECTIN_2"/>
    <property type="match status" value="2"/>
</dbReference>
<comment type="caution">
    <text evidence="2">The sequence shown here is derived from an EMBL/GenBank/DDBJ whole genome shotgun (WGS) entry which is preliminary data.</text>
</comment>
<dbReference type="InterPro" id="IPR001304">
    <property type="entry name" value="C-type_lectin-like"/>
</dbReference>
<reference evidence="2" key="1">
    <citation type="submission" date="2023-06" db="EMBL/GenBank/DDBJ databases">
        <authorList>
            <person name="Delattre M."/>
        </authorList>
    </citation>
    <scope>NUCLEOTIDE SEQUENCE</scope>
    <source>
        <strain evidence="2">AF72</strain>
    </source>
</reference>
<gene>
    <name evidence="2" type="ORF">MSPICULIGERA_LOCUS9102</name>
</gene>
<keyword evidence="3" id="KW-1185">Reference proteome</keyword>
<dbReference type="InterPro" id="IPR050111">
    <property type="entry name" value="C-type_lectin/snaclec_domain"/>
</dbReference>
<feature type="domain" description="C-type lectin" evidence="1">
    <location>
        <begin position="122"/>
        <end position="235"/>
    </location>
</feature>
<dbReference type="SUPFAM" id="SSF56436">
    <property type="entry name" value="C-type lectin-like"/>
    <property type="match status" value="2"/>
</dbReference>
<dbReference type="CDD" id="cd00037">
    <property type="entry name" value="CLECT"/>
    <property type="match status" value="2"/>
</dbReference>
<name>A0AA36CKE5_9BILA</name>
<evidence type="ECO:0000259" key="1">
    <source>
        <dbReference type="PROSITE" id="PS50041"/>
    </source>
</evidence>
<organism evidence="2 3">
    <name type="scientific">Mesorhabditis spiculigera</name>
    <dbReference type="NCBI Taxonomy" id="96644"/>
    <lineage>
        <taxon>Eukaryota</taxon>
        <taxon>Metazoa</taxon>
        <taxon>Ecdysozoa</taxon>
        <taxon>Nematoda</taxon>
        <taxon>Chromadorea</taxon>
        <taxon>Rhabditida</taxon>
        <taxon>Rhabditina</taxon>
        <taxon>Rhabditomorpha</taxon>
        <taxon>Rhabditoidea</taxon>
        <taxon>Rhabditidae</taxon>
        <taxon>Mesorhabditinae</taxon>
        <taxon>Mesorhabditis</taxon>
    </lineage>
</organism>
<dbReference type="Pfam" id="PF00059">
    <property type="entry name" value="Lectin_C"/>
    <property type="match status" value="1"/>
</dbReference>
<dbReference type="SMART" id="SM00034">
    <property type="entry name" value="CLECT"/>
    <property type="match status" value="1"/>
</dbReference>
<dbReference type="InterPro" id="IPR016187">
    <property type="entry name" value="CTDL_fold"/>
</dbReference>
<dbReference type="InterPro" id="IPR016186">
    <property type="entry name" value="C-type_lectin-like/link_sf"/>
</dbReference>
<feature type="non-terminal residue" evidence="2">
    <location>
        <position position="1"/>
    </location>
</feature>
<accession>A0AA36CKE5</accession>
<dbReference type="Gene3D" id="3.10.100.10">
    <property type="entry name" value="Mannose-Binding Protein A, subunit A"/>
    <property type="match status" value="2"/>
</dbReference>
<dbReference type="AlphaFoldDB" id="A0AA36CKE5"/>
<feature type="domain" description="C-type lectin" evidence="1">
    <location>
        <begin position="1"/>
        <end position="90"/>
    </location>
</feature>
<dbReference type="PANTHER" id="PTHR22803">
    <property type="entry name" value="MANNOSE, PHOSPHOLIPASE, LECTIN RECEPTOR RELATED"/>
    <property type="match status" value="1"/>
</dbReference>
<sequence>MVTVHSGAEQAELRKQILKRGKCGVNLVHIGMANRKTGNSYKSIWRDGSVVNYSNWFTGAPSYVVFTGAATYVENCTVVIPEGRWNDVSCIVNLVSTAACVCMKRYDQIGSERWVSSTTNFYILSEASVLGSDCLSNCSKYNLELPAIHSKVEQAALLQKFSLLRSSAVHLGMTNIQNGTKYISAWRDGSLIDYSSWASGEPSFIVPHKWTAETIREDCTVMPKDGQWNDVSCQRNATTTVAACICMQRCKFDVDSL</sequence>
<evidence type="ECO:0000313" key="2">
    <source>
        <dbReference type="EMBL" id="CAJ0570665.1"/>
    </source>
</evidence>